<dbReference type="Proteomes" id="UP000277633">
    <property type="component" value="Unassembled WGS sequence"/>
</dbReference>
<evidence type="ECO:0000256" key="3">
    <source>
        <dbReference type="ARBA" id="ARBA00022692"/>
    </source>
</evidence>
<feature type="transmembrane region" description="Helical" evidence="6">
    <location>
        <begin position="228"/>
        <end position="251"/>
    </location>
</feature>
<evidence type="ECO:0000256" key="6">
    <source>
        <dbReference type="SAM" id="Phobius"/>
    </source>
</evidence>
<reference evidence="8 9" key="1">
    <citation type="submission" date="2018-06" db="EMBL/GenBank/DDBJ databases">
        <title>Extensive metabolic versatility and redundancy in microbially diverse, dynamic hydrothermal sediments.</title>
        <authorList>
            <person name="Dombrowski N."/>
            <person name="Teske A."/>
            <person name="Baker B.J."/>
        </authorList>
    </citation>
    <scope>NUCLEOTIDE SEQUENCE [LARGE SCALE GENOMIC DNA]</scope>
    <source>
        <strain evidence="8">B9_G13</strain>
    </source>
</reference>
<evidence type="ECO:0000256" key="5">
    <source>
        <dbReference type="ARBA" id="ARBA00023136"/>
    </source>
</evidence>
<dbReference type="InterPro" id="IPR056569">
    <property type="entry name" value="ArlJ-like"/>
</dbReference>
<dbReference type="Pfam" id="PF00482">
    <property type="entry name" value="T2SSF"/>
    <property type="match status" value="1"/>
</dbReference>
<gene>
    <name evidence="8" type="ORF">DRO07_00105</name>
</gene>
<evidence type="ECO:0000256" key="1">
    <source>
        <dbReference type="ARBA" id="ARBA00004651"/>
    </source>
</evidence>
<evidence type="ECO:0000256" key="4">
    <source>
        <dbReference type="ARBA" id="ARBA00022989"/>
    </source>
</evidence>
<comment type="caution">
    <text evidence="8">The sequence shown here is derived from an EMBL/GenBank/DDBJ whole genome shotgun (WGS) entry which is preliminary data.</text>
</comment>
<feature type="transmembrane region" description="Helical" evidence="6">
    <location>
        <begin position="263"/>
        <end position="283"/>
    </location>
</feature>
<keyword evidence="3 6" id="KW-0812">Transmembrane</keyword>
<dbReference type="InterPro" id="IPR018076">
    <property type="entry name" value="T2SS_GspF_dom"/>
</dbReference>
<proteinExistence type="predicted"/>
<dbReference type="EMBL" id="QMWO01000002">
    <property type="protein sequence ID" value="RLG70451.1"/>
    <property type="molecule type" value="Genomic_DNA"/>
</dbReference>
<dbReference type="PANTHER" id="PTHR35402">
    <property type="entry name" value="INTEGRAL MEMBRANE PROTEIN-RELATED"/>
    <property type="match status" value="1"/>
</dbReference>
<accession>A0A497JI56</accession>
<organism evidence="8 9">
    <name type="scientific">Candidatus Iainarchaeum sp</name>
    <dbReference type="NCBI Taxonomy" id="3101447"/>
    <lineage>
        <taxon>Archaea</taxon>
        <taxon>Candidatus Iainarchaeota</taxon>
        <taxon>Candidatus Iainarchaeia</taxon>
        <taxon>Candidatus Iainarchaeales</taxon>
        <taxon>Candidatus Iainarchaeaceae</taxon>
        <taxon>Candidatus Iainarchaeum</taxon>
    </lineage>
</organism>
<name>A0A497JI56_9ARCH</name>
<feature type="transmembrane region" description="Helical" evidence="6">
    <location>
        <begin position="79"/>
        <end position="96"/>
    </location>
</feature>
<comment type="subcellular location">
    <subcellularLocation>
        <location evidence="1">Cell membrane</location>
        <topology evidence="1">Multi-pass membrane protein</topology>
    </subcellularLocation>
</comment>
<evidence type="ECO:0000313" key="8">
    <source>
        <dbReference type="EMBL" id="RLG70451.1"/>
    </source>
</evidence>
<sequence length="289" mass="32648">MLKKALLKALYKLANSTFYRFTKGMENAKLKKKLGMVDYPYTVDKYFAFGLTLIALTFALSLIVCIIIVTLIFKNPLLLAVPFIATVFAAIIVLIWPDMALAKKKKLMDANMPLAILTMSTVTQGGAPPQYMFQTLANNPEYPMISKECQKIQRFMDQLGLSFTKAVDKMTEITPSPAFKTFLKELNTTVKSGGDLREFMAKRAEDAYFKYMMMLERAAERAETMGEIYSIIMIAAPLLIFFTVMMLNMFSAGKLFGLTVNDILFYGIWGVLPLANIIFMFVMQIMSTE</sequence>
<evidence type="ECO:0000256" key="2">
    <source>
        <dbReference type="ARBA" id="ARBA00022475"/>
    </source>
</evidence>
<keyword evidence="2" id="KW-1003">Cell membrane</keyword>
<evidence type="ECO:0000259" key="7">
    <source>
        <dbReference type="Pfam" id="PF00482"/>
    </source>
</evidence>
<keyword evidence="4 6" id="KW-1133">Transmembrane helix</keyword>
<dbReference type="GO" id="GO:0005886">
    <property type="term" value="C:plasma membrane"/>
    <property type="evidence" value="ECO:0007669"/>
    <property type="project" value="UniProtKB-SubCell"/>
</dbReference>
<protein>
    <recommendedName>
        <fullName evidence="7">Type II secretion system protein GspF domain-containing protein</fullName>
    </recommendedName>
</protein>
<keyword evidence="5 6" id="KW-0472">Membrane</keyword>
<feature type="transmembrane region" description="Helical" evidence="6">
    <location>
        <begin position="46"/>
        <end position="73"/>
    </location>
</feature>
<dbReference type="AlphaFoldDB" id="A0A497JI56"/>
<evidence type="ECO:0000313" key="9">
    <source>
        <dbReference type="Proteomes" id="UP000277633"/>
    </source>
</evidence>
<feature type="domain" description="Type II secretion system protein GspF" evidence="7">
    <location>
        <begin position="116"/>
        <end position="242"/>
    </location>
</feature>